<name>A0A3N4M7R0_9BACT</name>
<dbReference type="InterPro" id="IPR018490">
    <property type="entry name" value="cNMP-bd_dom_sf"/>
</dbReference>
<dbReference type="RefSeq" id="WP_120515713.1">
    <property type="nucleotide sequence ID" value="NZ_QXZY01000004.1"/>
</dbReference>
<accession>A0A3N4M7R0</accession>
<dbReference type="AlphaFoldDB" id="A0A3N4M7R0"/>
<dbReference type="Pfam" id="PF00027">
    <property type="entry name" value="cNMP_binding"/>
    <property type="match status" value="1"/>
</dbReference>
<dbReference type="CDD" id="cd00038">
    <property type="entry name" value="CAP_ED"/>
    <property type="match status" value="1"/>
</dbReference>
<dbReference type="Proteomes" id="UP000279089">
    <property type="component" value="Unassembled WGS sequence"/>
</dbReference>
<dbReference type="Gene3D" id="2.60.120.10">
    <property type="entry name" value="Jelly Rolls"/>
    <property type="match status" value="1"/>
</dbReference>
<sequence>MKNPDNAGYAGLFARIDQIQPHPEDLKKEIIERSCIEQFKKNDLMVKPGDTSRHCYFIIDGFVRLYHDHKRKEVTTWFLHKGDFMIQLNGYYFNQESPEYLQASEDTTCIKLHIDDQTWLCEKYPLFFHTYATLTQLYYFQLTQRDAWKAYKAKEKYRKLLEEYPYIIQLAQCAHIASYLGISEFHYSKIKNHRL</sequence>
<dbReference type="SUPFAM" id="SSF51206">
    <property type="entry name" value="cAMP-binding domain-like"/>
    <property type="match status" value="1"/>
</dbReference>
<organism evidence="2 3">
    <name type="scientific">Chitinophaga barathri</name>
    <dbReference type="NCBI Taxonomy" id="1647451"/>
    <lineage>
        <taxon>Bacteria</taxon>
        <taxon>Pseudomonadati</taxon>
        <taxon>Bacteroidota</taxon>
        <taxon>Chitinophagia</taxon>
        <taxon>Chitinophagales</taxon>
        <taxon>Chitinophagaceae</taxon>
        <taxon>Chitinophaga</taxon>
    </lineage>
</organism>
<proteinExistence type="predicted"/>
<evidence type="ECO:0000259" key="1">
    <source>
        <dbReference type="PROSITE" id="PS50042"/>
    </source>
</evidence>
<dbReference type="InterPro" id="IPR014710">
    <property type="entry name" value="RmlC-like_jellyroll"/>
</dbReference>
<comment type="caution">
    <text evidence="2">The sequence shown here is derived from an EMBL/GenBank/DDBJ whole genome shotgun (WGS) entry which is preliminary data.</text>
</comment>
<feature type="domain" description="Cyclic nucleotide-binding" evidence="1">
    <location>
        <begin position="18"/>
        <end position="112"/>
    </location>
</feature>
<dbReference type="EMBL" id="RMBX01000010">
    <property type="protein sequence ID" value="RPD39574.1"/>
    <property type="molecule type" value="Genomic_DNA"/>
</dbReference>
<protein>
    <submittedName>
        <fullName evidence="2">Cyclic nucleotide-binding domain-containing protein</fullName>
    </submittedName>
</protein>
<dbReference type="PROSITE" id="PS50042">
    <property type="entry name" value="CNMP_BINDING_3"/>
    <property type="match status" value="1"/>
</dbReference>
<dbReference type="OrthoDB" id="758145at2"/>
<evidence type="ECO:0000313" key="2">
    <source>
        <dbReference type="EMBL" id="RPD39574.1"/>
    </source>
</evidence>
<gene>
    <name evidence="2" type="ORF">EG028_18125</name>
</gene>
<dbReference type="InterPro" id="IPR000595">
    <property type="entry name" value="cNMP-bd_dom"/>
</dbReference>
<reference evidence="3" key="1">
    <citation type="submission" date="2018-11" db="EMBL/GenBank/DDBJ databases">
        <title>Chitinophaga lutea sp.nov., isolate from arsenic contaminated soil.</title>
        <authorList>
            <person name="Zong Y."/>
        </authorList>
    </citation>
    <scope>NUCLEOTIDE SEQUENCE [LARGE SCALE GENOMIC DNA]</scope>
    <source>
        <strain evidence="3">YLT18</strain>
    </source>
</reference>
<keyword evidence="3" id="KW-1185">Reference proteome</keyword>
<evidence type="ECO:0000313" key="3">
    <source>
        <dbReference type="Proteomes" id="UP000279089"/>
    </source>
</evidence>